<dbReference type="AlphaFoldDB" id="A0AA88GVF8"/>
<evidence type="ECO:0000313" key="2">
    <source>
        <dbReference type="Proteomes" id="UP000816034"/>
    </source>
</evidence>
<sequence>MSKEHTLAECSLLMDAEKSGHSVDMLEEFIYLLDSEKLISYFKEVYPSDNHYKEFCEEYDINDINFQKLISGKRLYNSGLVSIRNYLIAKFCDKKHQVETGTFHTTTNQMIKKITNSLNSSNNSPCKGIVFIDADNSIYCLKYISDLAMKANNFYDLHIVIVMSKGMTSNKLIGLETRHWVSIIQAATNSKSAVDIALQSAAIALSLELDKIDSDIPFFIVSADHFSEESVQQLTSIGRGRKSFRIDTSINKDLTTYFQNYFGGSSEKSMENHIIHNNSDLAHSTTTKLTHNVKKALEPIIPSEKPASSSMPLSMANNEPLSKIQKNLYPTLPTPPIRFPVVSVNTNIDTLPNRFSDVQSRSNQVMQPLYVRPPIVTTLKPSASVVNPSCDNIHTYSALTDEELRKFYHDNCYHFSSHAEFCRRYGNIDSSNFSKWRRGLKSSPASRNAVLQFKSDIESGKLLHNIL</sequence>
<reference evidence="1 2" key="1">
    <citation type="journal article" date="2018" name="BMC Genomics">
        <title>The genome of Naegleria lovaniensis, the basis for a comparative approach to unravel pathogenicity factors of the human pathogenic amoeba N. fowleri.</title>
        <authorList>
            <person name="Liechti N."/>
            <person name="Schurch N."/>
            <person name="Bruggmann R."/>
            <person name="Wittwer M."/>
        </authorList>
    </citation>
    <scope>NUCLEOTIDE SEQUENCE [LARGE SCALE GENOMIC DNA]</scope>
    <source>
        <strain evidence="1 2">ATCC 30569</strain>
    </source>
</reference>
<protein>
    <submittedName>
        <fullName evidence="1">Uncharacterized protein</fullName>
    </submittedName>
</protein>
<name>A0AA88GVF8_NAELO</name>
<accession>A0AA88GVF8</accession>
<dbReference type="RefSeq" id="XP_044550441.1">
    <property type="nucleotide sequence ID" value="XM_044691584.1"/>
</dbReference>
<dbReference type="EMBL" id="PYSW02000015">
    <property type="protein sequence ID" value="KAG2386449.1"/>
    <property type="molecule type" value="Genomic_DNA"/>
</dbReference>
<dbReference type="GeneID" id="68094649"/>
<gene>
    <name evidence="1" type="ORF">C9374_002193</name>
</gene>
<keyword evidence="2" id="KW-1185">Reference proteome</keyword>
<organism evidence="1 2">
    <name type="scientific">Naegleria lovaniensis</name>
    <name type="common">Amoeba</name>
    <dbReference type="NCBI Taxonomy" id="51637"/>
    <lineage>
        <taxon>Eukaryota</taxon>
        <taxon>Discoba</taxon>
        <taxon>Heterolobosea</taxon>
        <taxon>Tetramitia</taxon>
        <taxon>Eutetramitia</taxon>
        <taxon>Vahlkampfiidae</taxon>
        <taxon>Naegleria</taxon>
    </lineage>
</organism>
<evidence type="ECO:0000313" key="1">
    <source>
        <dbReference type="EMBL" id="KAG2386449.1"/>
    </source>
</evidence>
<proteinExistence type="predicted"/>
<dbReference type="Proteomes" id="UP000816034">
    <property type="component" value="Unassembled WGS sequence"/>
</dbReference>
<comment type="caution">
    <text evidence="1">The sequence shown here is derived from an EMBL/GenBank/DDBJ whole genome shotgun (WGS) entry which is preliminary data.</text>
</comment>